<protein>
    <submittedName>
        <fullName evidence="1">Uncharacterized protein</fullName>
    </submittedName>
</protein>
<organism evidence="1 2">
    <name type="scientific">Asaia lannensis NBRC 102526</name>
    <dbReference type="NCBI Taxonomy" id="1307926"/>
    <lineage>
        <taxon>Bacteria</taxon>
        <taxon>Pseudomonadati</taxon>
        <taxon>Pseudomonadota</taxon>
        <taxon>Alphaproteobacteria</taxon>
        <taxon>Acetobacterales</taxon>
        <taxon>Acetobacteraceae</taxon>
        <taxon>Asaia</taxon>
    </lineage>
</organism>
<name>A0ABT1CLG1_9PROT</name>
<accession>A0ABT1CLG1</accession>
<evidence type="ECO:0000313" key="1">
    <source>
        <dbReference type="EMBL" id="MCO6161109.1"/>
    </source>
</evidence>
<proteinExistence type="predicted"/>
<gene>
    <name evidence="1" type="ORF">NF685_13805</name>
</gene>
<keyword evidence="2" id="KW-1185">Reference proteome</keyword>
<dbReference type="RefSeq" id="WP_252850076.1">
    <property type="nucleotide sequence ID" value="NZ_BAPW01000042.1"/>
</dbReference>
<reference evidence="1 2" key="1">
    <citation type="submission" date="2022-06" db="EMBL/GenBank/DDBJ databases">
        <title>Whole-genome of Asaia lannensis strain LMG 27011T.</title>
        <authorList>
            <person name="Sombolestani A."/>
        </authorList>
    </citation>
    <scope>NUCLEOTIDE SEQUENCE [LARGE SCALE GENOMIC DNA]</scope>
    <source>
        <strain evidence="1 2">NBRC 102526</strain>
    </source>
</reference>
<sequence length="136" mass="14532">MKPSSILPHKAVALYDNSLIAHLPSGEAFSPYALVPAPGLGRIMGVPWWQALTLGLKMPVIFDADDAPALAASALRAGETWVICTATGPCLETVKDMARLCGGHILTSRPQALTLGRPPYNAYRIAQLHQYLAPDT</sequence>
<comment type="caution">
    <text evidence="1">The sequence shown here is derived from an EMBL/GenBank/DDBJ whole genome shotgun (WGS) entry which is preliminary data.</text>
</comment>
<evidence type="ECO:0000313" key="2">
    <source>
        <dbReference type="Proteomes" id="UP001523401"/>
    </source>
</evidence>
<dbReference type="Proteomes" id="UP001523401">
    <property type="component" value="Unassembled WGS sequence"/>
</dbReference>
<dbReference type="EMBL" id="JAMXQU010000015">
    <property type="protein sequence ID" value="MCO6161109.1"/>
    <property type="molecule type" value="Genomic_DNA"/>
</dbReference>